<dbReference type="PANTHER" id="PTHR12147:SF58">
    <property type="entry name" value="VACUOLAR MEMBRANE PROTEASE"/>
    <property type="match status" value="1"/>
</dbReference>
<feature type="transmembrane region" description="Helical" evidence="20">
    <location>
        <begin position="592"/>
        <end position="621"/>
    </location>
</feature>
<proteinExistence type="inferred from homology"/>
<dbReference type="GO" id="GO:0046872">
    <property type="term" value="F:metal ion binding"/>
    <property type="evidence" value="ECO:0007669"/>
    <property type="project" value="UniProtKB-KW"/>
</dbReference>
<keyword evidence="14 20" id="KW-1133">Transmembrane helix</keyword>
<dbReference type="GO" id="GO:0005774">
    <property type="term" value="C:vacuolar membrane"/>
    <property type="evidence" value="ECO:0007669"/>
    <property type="project" value="UniProtKB-SubCell"/>
</dbReference>
<keyword evidence="23" id="KW-1185">Reference proteome</keyword>
<dbReference type="GO" id="GO:0008235">
    <property type="term" value="F:metalloexopeptidase activity"/>
    <property type="evidence" value="ECO:0007669"/>
    <property type="project" value="InterPro"/>
</dbReference>
<name>A0A067LID9_JATCU</name>
<keyword evidence="11" id="KW-0378">Hydrolase</keyword>
<evidence type="ECO:0000256" key="6">
    <source>
        <dbReference type="ARBA" id="ARBA00017435"/>
    </source>
</evidence>
<evidence type="ECO:0000256" key="2">
    <source>
        <dbReference type="ARBA" id="ARBA00003273"/>
    </source>
</evidence>
<feature type="transmembrane region" description="Helical" evidence="20">
    <location>
        <begin position="52"/>
        <end position="71"/>
    </location>
</feature>
<evidence type="ECO:0000256" key="18">
    <source>
        <dbReference type="ARBA" id="ARBA00031512"/>
    </source>
</evidence>
<dbReference type="GO" id="GO:0006508">
    <property type="term" value="P:proteolysis"/>
    <property type="evidence" value="ECO:0007669"/>
    <property type="project" value="UniProtKB-KW"/>
</dbReference>
<comment type="cofactor">
    <cofactor evidence="1">
        <name>Zn(2+)</name>
        <dbReference type="ChEBI" id="CHEBI:29105"/>
    </cofactor>
</comment>
<feature type="transmembrane region" description="Helical" evidence="20">
    <location>
        <begin position="444"/>
        <end position="468"/>
    </location>
</feature>
<evidence type="ECO:0000256" key="1">
    <source>
        <dbReference type="ARBA" id="ARBA00001947"/>
    </source>
</evidence>
<evidence type="ECO:0000256" key="16">
    <source>
        <dbReference type="ARBA" id="ARBA00023136"/>
    </source>
</evidence>
<evidence type="ECO:0000256" key="13">
    <source>
        <dbReference type="ARBA" id="ARBA00022833"/>
    </source>
</evidence>
<evidence type="ECO:0000256" key="3">
    <source>
        <dbReference type="ARBA" id="ARBA00004128"/>
    </source>
</evidence>
<dbReference type="STRING" id="180498.A0A067LID9"/>
<organism evidence="22 23">
    <name type="scientific">Jatropha curcas</name>
    <name type="common">Barbados nut</name>
    <dbReference type="NCBI Taxonomy" id="180498"/>
    <lineage>
        <taxon>Eukaryota</taxon>
        <taxon>Viridiplantae</taxon>
        <taxon>Streptophyta</taxon>
        <taxon>Embryophyta</taxon>
        <taxon>Tracheophyta</taxon>
        <taxon>Spermatophyta</taxon>
        <taxon>Magnoliopsida</taxon>
        <taxon>eudicotyledons</taxon>
        <taxon>Gunneridae</taxon>
        <taxon>Pentapetalae</taxon>
        <taxon>rosids</taxon>
        <taxon>fabids</taxon>
        <taxon>Malpighiales</taxon>
        <taxon>Euphorbiaceae</taxon>
        <taxon>Crotonoideae</taxon>
        <taxon>Jatropheae</taxon>
        <taxon>Jatropha</taxon>
    </lineage>
</organism>
<evidence type="ECO:0000256" key="5">
    <source>
        <dbReference type="ARBA" id="ARBA00010918"/>
    </source>
</evidence>
<comment type="similarity">
    <text evidence="5">Belongs to the peptidase M28 family.</text>
</comment>
<dbReference type="OrthoDB" id="76293at2759"/>
<dbReference type="AlphaFoldDB" id="A0A067LID9"/>
<keyword evidence="15" id="KW-0482">Metalloprotease</keyword>
<feature type="transmembrane region" description="Helical" evidence="20">
    <location>
        <begin position="417"/>
        <end position="437"/>
    </location>
</feature>
<evidence type="ECO:0000256" key="9">
    <source>
        <dbReference type="ARBA" id="ARBA00022692"/>
    </source>
</evidence>
<dbReference type="InterPro" id="IPR007484">
    <property type="entry name" value="Peptidase_M28"/>
</dbReference>
<dbReference type="Proteomes" id="UP000027138">
    <property type="component" value="Unassembled WGS sequence"/>
</dbReference>
<feature type="compositionally biased region" description="Polar residues" evidence="19">
    <location>
        <begin position="7"/>
        <end position="19"/>
    </location>
</feature>
<evidence type="ECO:0000256" key="19">
    <source>
        <dbReference type="SAM" id="MobiDB-lite"/>
    </source>
</evidence>
<evidence type="ECO:0000256" key="4">
    <source>
        <dbReference type="ARBA" id="ARBA00004477"/>
    </source>
</evidence>
<dbReference type="InterPro" id="IPR048024">
    <property type="entry name" value="Fxna-like_M28_dom"/>
</dbReference>
<keyword evidence="17" id="KW-0325">Glycoprotein</keyword>
<dbReference type="InterPro" id="IPR045175">
    <property type="entry name" value="M28_fam"/>
</dbReference>
<dbReference type="CDD" id="cd03875">
    <property type="entry name" value="M28_Fxna_like"/>
    <property type="match status" value="1"/>
</dbReference>
<feature type="transmembrane region" description="Helical" evidence="20">
    <location>
        <begin position="667"/>
        <end position="687"/>
    </location>
</feature>
<keyword evidence="8" id="KW-0645">Protease</keyword>
<feature type="transmembrane region" description="Helical" evidence="20">
    <location>
        <begin position="480"/>
        <end position="505"/>
    </location>
</feature>
<feature type="domain" description="Peptidase M28" evidence="21">
    <location>
        <begin position="179"/>
        <end position="365"/>
    </location>
</feature>
<evidence type="ECO:0000259" key="21">
    <source>
        <dbReference type="Pfam" id="PF04389"/>
    </source>
</evidence>
<keyword evidence="10" id="KW-0479">Metal-binding</keyword>
<evidence type="ECO:0000256" key="8">
    <source>
        <dbReference type="ARBA" id="ARBA00022670"/>
    </source>
</evidence>
<dbReference type="EMBL" id="KK914253">
    <property type="protein sequence ID" value="KDP44365.1"/>
    <property type="molecule type" value="Genomic_DNA"/>
</dbReference>
<evidence type="ECO:0000256" key="20">
    <source>
        <dbReference type="SAM" id="Phobius"/>
    </source>
</evidence>
<reference evidence="22 23" key="1">
    <citation type="journal article" date="2014" name="PLoS ONE">
        <title>Global Analysis of Gene Expression Profiles in Physic Nut (Jatropha curcas L.) Seedlings Exposed to Salt Stress.</title>
        <authorList>
            <person name="Zhang L."/>
            <person name="Zhang C."/>
            <person name="Wu P."/>
            <person name="Chen Y."/>
            <person name="Li M."/>
            <person name="Jiang H."/>
            <person name="Wu G."/>
        </authorList>
    </citation>
    <scope>NUCLEOTIDE SEQUENCE [LARGE SCALE GENOMIC DNA]</scope>
    <source>
        <strain evidence="23">cv. GZQX0401</strain>
        <tissue evidence="22">Young leaves</tissue>
    </source>
</reference>
<evidence type="ECO:0000256" key="7">
    <source>
        <dbReference type="ARBA" id="ARBA00022554"/>
    </source>
</evidence>
<evidence type="ECO:0000256" key="15">
    <source>
        <dbReference type="ARBA" id="ARBA00023049"/>
    </source>
</evidence>
<evidence type="ECO:0000256" key="11">
    <source>
        <dbReference type="ARBA" id="ARBA00022801"/>
    </source>
</evidence>
<comment type="subcellular location">
    <subcellularLocation>
        <location evidence="4">Endoplasmic reticulum membrane</location>
        <topology evidence="4">Multi-pass membrane protein</topology>
    </subcellularLocation>
    <subcellularLocation>
        <location evidence="3">Vacuole membrane</location>
        <topology evidence="3">Multi-pass membrane protein</topology>
    </subcellularLocation>
</comment>
<feature type="region of interest" description="Disordered" evidence="19">
    <location>
        <begin position="1"/>
        <end position="45"/>
    </location>
</feature>
<dbReference type="Pfam" id="PF04389">
    <property type="entry name" value="Peptidase_M28"/>
    <property type="match status" value="1"/>
</dbReference>
<comment type="function">
    <text evidence="2">May be involved in vacuolar sorting and osmoregulation.</text>
</comment>
<dbReference type="PANTHER" id="PTHR12147">
    <property type="entry name" value="METALLOPEPTIDASE M28 FAMILY MEMBER"/>
    <property type="match status" value="1"/>
</dbReference>
<protein>
    <recommendedName>
        <fullName evidence="6">Vacuolar membrane protease</fullName>
    </recommendedName>
    <alternativeName>
        <fullName evidence="18">FXNA-related family protease 1</fullName>
    </alternativeName>
</protein>
<evidence type="ECO:0000256" key="10">
    <source>
        <dbReference type="ARBA" id="ARBA00022723"/>
    </source>
</evidence>
<dbReference type="KEGG" id="jcu:105650905"/>
<dbReference type="Gene3D" id="3.40.630.10">
    <property type="entry name" value="Zn peptidases"/>
    <property type="match status" value="1"/>
</dbReference>
<dbReference type="FunFam" id="3.40.630.10:FF:000008">
    <property type="entry name" value="Endoplasmic reticulum metallopeptidase 1"/>
    <property type="match status" value="1"/>
</dbReference>
<feature type="transmembrane region" description="Helical" evidence="20">
    <location>
        <begin position="633"/>
        <end position="655"/>
    </location>
</feature>
<evidence type="ECO:0000256" key="12">
    <source>
        <dbReference type="ARBA" id="ARBA00022824"/>
    </source>
</evidence>
<sequence length="928" mass="101704">MRKRPEASSSKSKPSNAQEPSDDDDTTRNSNSNVADASGSITGRRSSRRSGFVWLILFGVLVYSSWAVYYYQFESLPSPLTAGQAGKRGFSEVEAMKHVRALTQLGPHPVGSDALDLALQYVLAAAENIKKTAHWEVDVQVDLFHAKSGANRLVSGLFKGKTLVYSDLNHIVLRILPKYASEAGENAILVSSHIDTVFSTEGAGDCSSCVAVMLELSRGISQWAHGFKNAIIFLFNTGEEEGLNGAHSFMTQHPWNATIRMAIDLEAMGVGGKSGIFQAGPHPWAIENYASAAKYPSGHIVAQDLFSSGIIKSATDFQVYKEVAGLSGLDFAYTDNSGVYHTKNDKIDLLKSGSLQHLGENMLAFLLQVAPTPHLPKGKAMGEEEKNGHDTAIFFDILGTYMIIYSQRFASMLHNSVILQSLLIWTASLFMGGYPAVVSLGLSCLSAILMLVFSIGFAFLAAFILPLISSSPVPYVASPWLVVGLFAAPAIIGALTGQHFGYLILQMYLSNVYSKRKLLSSVNQADLIKLEAERWLFKAGFVQWLVLLILGNYYKIGSSYMALFWLVPPAFAYGLLEATLTPARLPRPLKLATLLMGLAVPIVISSGTFIRLTATIIGIMVRFDRNPGSTPEWLGNAILSVFIAVIVCFTLIYVLSYVHLSGAKRSIILATSVLFGVSLIFVSSGIIPPFTGDAARALNVVHVVDTTGSYGNKQDPISYLSLFSSTPGNLMKEVEQIKEGFSCGREKIVDFVTFSVEYGCLTYEDLDNGRGWSDADIPSLHVDSDTNAEERITKVAIDTKASIRWSLAINTEEIKDFIFTGDSEELIPLGNKTSIDGWHIIQFSGGKEAPRKFELTLFWAKESMKSSRSADRRQMEDQLPLLKLRTDVDRLTPKVERVYKKLPKWCSQFGKSTSPYNLAFLSNLPVDF</sequence>
<accession>A0A067LID9</accession>
<dbReference type="GO" id="GO:0005789">
    <property type="term" value="C:endoplasmic reticulum membrane"/>
    <property type="evidence" value="ECO:0007669"/>
    <property type="project" value="UniProtKB-SubCell"/>
</dbReference>
<keyword evidence="12" id="KW-0256">Endoplasmic reticulum</keyword>
<gene>
    <name evidence="22" type="ORF">JCGZ_20045</name>
</gene>
<evidence type="ECO:0000256" key="17">
    <source>
        <dbReference type="ARBA" id="ARBA00023180"/>
    </source>
</evidence>
<keyword evidence="13" id="KW-0862">Zinc</keyword>
<feature type="compositionally biased region" description="Low complexity" evidence="19">
    <location>
        <begin position="28"/>
        <end position="44"/>
    </location>
</feature>
<dbReference type="SUPFAM" id="SSF53187">
    <property type="entry name" value="Zn-dependent exopeptidases"/>
    <property type="match status" value="1"/>
</dbReference>
<evidence type="ECO:0000256" key="14">
    <source>
        <dbReference type="ARBA" id="ARBA00022989"/>
    </source>
</evidence>
<keyword evidence="7" id="KW-0926">Vacuole</keyword>
<keyword evidence="16 20" id="KW-0472">Membrane</keyword>
<evidence type="ECO:0000313" key="23">
    <source>
        <dbReference type="Proteomes" id="UP000027138"/>
    </source>
</evidence>
<keyword evidence="9 20" id="KW-0812">Transmembrane</keyword>
<evidence type="ECO:0000313" key="22">
    <source>
        <dbReference type="EMBL" id="KDP44365.1"/>
    </source>
</evidence>